<keyword evidence="3" id="KW-1185">Reference proteome</keyword>
<comment type="caution">
    <text evidence="2">The sequence shown here is derived from an EMBL/GenBank/DDBJ whole genome shotgun (WGS) entry which is preliminary data.</text>
</comment>
<dbReference type="Proteomes" id="UP001382904">
    <property type="component" value="Unassembled WGS sequence"/>
</dbReference>
<reference evidence="2 3" key="1">
    <citation type="submission" date="2024-03" db="EMBL/GenBank/DDBJ databases">
        <title>Novel Streptomyces species of biotechnological and ecological value are a feature of Machair soil.</title>
        <authorList>
            <person name="Prole J.R."/>
            <person name="Goodfellow M."/>
            <person name="Allenby N."/>
            <person name="Ward A.C."/>
        </authorList>
    </citation>
    <scope>NUCLEOTIDE SEQUENCE [LARGE SCALE GENOMIC DNA]</scope>
    <source>
        <strain evidence="2 3">MS1.HAVA.3</strain>
    </source>
</reference>
<sequence>MRIAWFAWVARHFGEYGYGDGPLKGAVGTVVVLLTAGLVGYTLRRSRPAAVLSAGAVVVAGVVWQATH</sequence>
<organism evidence="2 3">
    <name type="scientific">Streptomyces caledonius</name>
    <dbReference type="NCBI Taxonomy" id="3134107"/>
    <lineage>
        <taxon>Bacteria</taxon>
        <taxon>Bacillati</taxon>
        <taxon>Actinomycetota</taxon>
        <taxon>Actinomycetes</taxon>
        <taxon>Kitasatosporales</taxon>
        <taxon>Streptomycetaceae</taxon>
        <taxon>Streptomyces</taxon>
    </lineage>
</organism>
<evidence type="ECO:0000256" key="1">
    <source>
        <dbReference type="SAM" id="Phobius"/>
    </source>
</evidence>
<evidence type="ECO:0000313" key="2">
    <source>
        <dbReference type="EMBL" id="MEJ8644235.1"/>
    </source>
</evidence>
<keyword evidence="1" id="KW-0812">Transmembrane</keyword>
<dbReference type="EMBL" id="JBBKAM010000002">
    <property type="protein sequence ID" value="MEJ8644235.1"/>
    <property type="molecule type" value="Genomic_DNA"/>
</dbReference>
<evidence type="ECO:0000313" key="3">
    <source>
        <dbReference type="Proteomes" id="UP001382904"/>
    </source>
</evidence>
<accession>A0ABU8U8L3</accession>
<gene>
    <name evidence="2" type="ORF">WKI68_28770</name>
</gene>
<protein>
    <submittedName>
        <fullName evidence="2">Uncharacterized protein</fullName>
    </submittedName>
</protein>
<keyword evidence="1" id="KW-1133">Transmembrane helix</keyword>
<feature type="transmembrane region" description="Helical" evidence="1">
    <location>
        <begin position="50"/>
        <end position="67"/>
    </location>
</feature>
<keyword evidence="1" id="KW-0472">Membrane</keyword>
<name>A0ABU8U8L3_9ACTN</name>
<feature type="transmembrane region" description="Helical" evidence="1">
    <location>
        <begin position="25"/>
        <end position="43"/>
    </location>
</feature>
<proteinExistence type="predicted"/>